<sequence>MPDALHVLVVADIRNAIGRVNDLCDYVIRHRPVDVVLVCGSFVAPAGLQSPEELAAAEGDMTALISRLEMIVCRVVYVPGPYDPSSTKRPTTKPFLPKLTPYSINCDGASTVLLPETDGDRTLSQGSPLPELVVEGWSSVIDGHVAMELRTKYAIDESQCSVYRKLARLPWCCRIGLSDHSFGSVDWIEKGQVLLRPGWFSSGSFAFVEFGPRTLGADTEDEDEDEEPAWDVKACEVLHLNDEFQG</sequence>
<dbReference type="OrthoDB" id="58218at2759"/>
<reference evidence="1 2" key="1">
    <citation type="submission" date="2012-04" db="EMBL/GenBank/DDBJ databases">
        <title>The Genome Sequence of Saprolegnia declina VS20.</title>
        <authorList>
            <consortium name="The Broad Institute Genome Sequencing Platform"/>
            <person name="Russ C."/>
            <person name="Nusbaum C."/>
            <person name="Tyler B."/>
            <person name="van West P."/>
            <person name="Dieguez-Uribeondo J."/>
            <person name="de Bruijn I."/>
            <person name="Tripathy S."/>
            <person name="Jiang R."/>
            <person name="Young S.K."/>
            <person name="Zeng Q."/>
            <person name="Gargeya S."/>
            <person name="Fitzgerald M."/>
            <person name="Haas B."/>
            <person name="Abouelleil A."/>
            <person name="Alvarado L."/>
            <person name="Arachchi H.M."/>
            <person name="Berlin A."/>
            <person name="Chapman S.B."/>
            <person name="Goldberg J."/>
            <person name="Griggs A."/>
            <person name="Gujja S."/>
            <person name="Hansen M."/>
            <person name="Howarth C."/>
            <person name="Imamovic A."/>
            <person name="Larimer J."/>
            <person name="McCowen C."/>
            <person name="Montmayeur A."/>
            <person name="Murphy C."/>
            <person name="Neiman D."/>
            <person name="Pearson M."/>
            <person name="Priest M."/>
            <person name="Roberts A."/>
            <person name="Saif S."/>
            <person name="Shea T."/>
            <person name="Sisk P."/>
            <person name="Sykes S."/>
            <person name="Wortman J."/>
            <person name="Nusbaum C."/>
            <person name="Birren B."/>
        </authorList>
    </citation>
    <scope>NUCLEOTIDE SEQUENCE [LARGE SCALE GENOMIC DNA]</scope>
    <source>
        <strain evidence="1 2">VS20</strain>
    </source>
</reference>
<evidence type="ECO:0000313" key="2">
    <source>
        <dbReference type="Proteomes" id="UP000030762"/>
    </source>
</evidence>
<organism evidence="1 2">
    <name type="scientific">Saprolegnia diclina (strain VS20)</name>
    <dbReference type="NCBI Taxonomy" id="1156394"/>
    <lineage>
        <taxon>Eukaryota</taxon>
        <taxon>Sar</taxon>
        <taxon>Stramenopiles</taxon>
        <taxon>Oomycota</taxon>
        <taxon>Saprolegniomycetes</taxon>
        <taxon>Saprolegniales</taxon>
        <taxon>Saprolegniaceae</taxon>
        <taxon>Saprolegnia</taxon>
    </lineage>
</organism>
<dbReference type="eggNOG" id="ENOG502SENI">
    <property type="taxonomic scope" value="Eukaryota"/>
</dbReference>
<evidence type="ECO:0000313" key="1">
    <source>
        <dbReference type="EMBL" id="EQC38511.1"/>
    </source>
</evidence>
<accession>T0QV37</accession>
<dbReference type="RefSeq" id="XP_008608103.1">
    <property type="nucleotide sequence ID" value="XM_008609881.1"/>
</dbReference>
<gene>
    <name evidence="1" type="ORF">SDRG_04218</name>
</gene>
<proteinExistence type="predicted"/>
<protein>
    <recommendedName>
        <fullName evidence="3">Calcineurin-like phosphoesterase domain-containing protein</fullName>
    </recommendedName>
</protein>
<dbReference type="AlphaFoldDB" id="T0QV37"/>
<dbReference type="GeneID" id="19944945"/>
<dbReference type="InParanoid" id="T0QV37"/>
<dbReference type="EMBL" id="JH767141">
    <property type="protein sequence ID" value="EQC38511.1"/>
    <property type="molecule type" value="Genomic_DNA"/>
</dbReference>
<name>T0QV37_SAPDV</name>
<keyword evidence="2" id="KW-1185">Reference proteome</keyword>
<dbReference type="VEuPathDB" id="FungiDB:SDRG_04218"/>
<evidence type="ECO:0008006" key="3">
    <source>
        <dbReference type="Google" id="ProtNLM"/>
    </source>
</evidence>
<dbReference type="Proteomes" id="UP000030762">
    <property type="component" value="Unassembled WGS sequence"/>
</dbReference>
<dbReference type="OMA" id="GHVAMEL"/>